<dbReference type="Gene3D" id="2.90.10.10">
    <property type="entry name" value="Bulb-type lectin domain"/>
    <property type="match status" value="1"/>
</dbReference>
<proteinExistence type="predicted"/>
<evidence type="ECO:0000259" key="2">
    <source>
        <dbReference type="PROSITE" id="PS50927"/>
    </source>
</evidence>
<evidence type="ECO:0000313" key="3">
    <source>
        <dbReference type="EMBL" id="KAK9085016.1"/>
    </source>
</evidence>
<comment type="caution">
    <text evidence="3">The sequence shown here is derived from an EMBL/GenBank/DDBJ whole genome shotgun (WGS) entry which is preliminary data.</text>
</comment>
<dbReference type="Pfam" id="PF01453">
    <property type="entry name" value="B_lectin"/>
    <property type="match status" value="1"/>
</dbReference>
<feature type="signal peptide" evidence="1">
    <location>
        <begin position="1"/>
        <end position="22"/>
    </location>
</feature>
<dbReference type="InterPro" id="IPR001480">
    <property type="entry name" value="Bulb-type_lectin_dom"/>
</dbReference>
<dbReference type="SMART" id="SM00108">
    <property type="entry name" value="B_lectin"/>
    <property type="match status" value="1"/>
</dbReference>
<gene>
    <name evidence="3" type="ORF">Sjap_025427</name>
</gene>
<protein>
    <recommendedName>
        <fullName evidence="2">Bulb-type lectin domain-containing protein</fullName>
    </recommendedName>
</protein>
<sequence>MSHVIALITVLSFLFLKPAISGDTLFSNQTLRDGKTIVSAKETFELGFFSPPNSTNRYLGIWYKKISDRLVVWVANRDNPVTDSSGFLRIADPGVLVLTDQSAKVIWSSSKSTNPETPRTAIAIAKLLDSGNLVMMIENPNSDYIQNNDNTDQFQFLWQSFDYPTDTLLPGMKLGVDSSKMTRKLTSWRNPGDPSTGAYSFRVDPNGFPEIILTNGLTTIYRSGPWNGLGFSGVPEMKPNNIFNFTSLPTKTKRFTRSLY</sequence>
<organism evidence="3 4">
    <name type="scientific">Stephania japonica</name>
    <dbReference type="NCBI Taxonomy" id="461633"/>
    <lineage>
        <taxon>Eukaryota</taxon>
        <taxon>Viridiplantae</taxon>
        <taxon>Streptophyta</taxon>
        <taxon>Embryophyta</taxon>
        <taxon>Tracheophyta</taxon>
        <taxon>Spermatophyta</taxon>
        <taxon>Magnoliopsida</taxon>
        <taxon>Ranunculales</taxon>
        <taxon>Menispermaceae</taxon>
        <taxon>Menispermoideae</taxon>
        <taxon>Cissampelideae</taxon>
        <taxon>Stephania</taxon>
    </lineage>
</organism>
<dbReference type="Proteomes" id="UP001417504">
    <property type="component" value="Unassembled WGS sequence"/>
</dbReference>
<feature type="domain" description="Bulb-type lectin" evidence="2">
    <location>
        <begin position="22"/>
        <end position="148"/>
    </location>
</feature>
<dbReference type="AlphaFoldDB" id="A0AAP0E1S1"/>
<evidence type="ECO:0000256" key="1">
    <source>
        <dbReference type="SAM" id="SignalP"/>
    </source>
</evidence>
<name>A0AAP0E1S1_9MAGN</name>
<dbReference type="CDD" id="cd00028">
    <property type="entry name" value="B_lectin"/>
    <property type="match status" value="1"/>
</dbReference>
<reference evidence="3 4" key="1">
    <citation type="submission" date="2024-01" db="EMBL/GenBank/DDBJ databases">
        <title>Genome assemblies of Stephania.</title>
        <authorList>
            <person name="Yang L."/>
        </authorList>
    </citation>
    <scope>NUCLEOTIDE SEQUENCE [LARGE SCALE GENOMIC DNA]</scope>
    <source>
        <strain evidence="3">QJT</strain>
        <tissue evidence="3">Leaf</tissue>
    </source>
</reference>
<keyword evidence="4" id="KW-1185">Reference proteome</keyword>
<keyword evidence="1" id="KW-0732">Signal</keyword>
<dbReference type="SUPFAM" id="SSF51110">
    <property type="entry name" value="alpha-D-mannose-specific plant lectins"/>
    <property type="match status" value="1"/>
</dbReference>
<dbReference type="PROSITE" id="PS50927">
    <property type="entry name" value="BULB_LECTIN"/>
    <property type="match status" value="1"/>
</dbReference>
<dbReference type="PANTHER" id="PTHR32444">
    <property type="entry name" value="BULB-TYPE LECTIN DOMAIN-CONTAINING PROTEIN"/>
    <property type="match status" value="1"/>
</dbReference>
<dbReference type="PANTHER" id="PTHR32444:SF247">
    <property type="entry name" value="OS01G0958200 PROTEIN"/>
    <property type="match status" value="1"/>
</dbReference>
<evidence type="ECO:0000313" key="4">
    <source>
        <dbReference type="Proteomes" id="UP001417504"/>
    </source>
</evidence>
<feature type="chain" id="PRO_5042962089" description="Bulb-type lectin domain-containing protein" evidence="1">
    <location>
        <begin position="23"/>
        <end position="260"/>
    </location>
</feature>
<dbReference type="EMBL" id="JBBNAE010000011">
    <property type="protein sequence ID" value="KAK9085016.1"/>
    <property type="molecule type" value="Genomic_DNA"/>
</dbReference>
<dbReference type="InterPro" id="IPR036426">
    <property type="entry name" value="Bulb-type_lectin_dom_sf"/>
</dbReference>
<dbReference type="FunFam" id="2.90.10.10:FF:000029">
    <property type="entry name" value="G-type lectin S-receptor-like serine/threonine-protein kinase"/>
    <property type="match status" value="1"/>
</dbReference>
<accession>A0AAP0E1S1</accession>